<evidence type="ECO:0000313" key="10">
    <source>
        <dbReference type="EMBL" id="RZC52722.1"/>
    </source>
</evidence>
<comment type="subcellular location">
    <subcellularLocation>
        <location evidence="1">Membrane</location>
        <topology evidence="1">Multi-pass membrane protein</topology>
    </subcellularLocation>
</comment>
<keyword evidence="6 8" id="KW-0472">Membrane</keyword>
<dbReference type="AlphaFoldDB" id="A0A4Y7IYA6"/>
<dbReference type="InterPro" id="IPR036770">
    <property type="entry name" value="Ankyrin_rpt-contain_sf"/>
</dbReference>
<keyword evidence="5 7" id="KW-0040">ANK repeat</keyword>
<dbReference type="PROSITE" id="PS50297">
    <property type="entry name" value="ANK_REP_REGION"/>
    <property type="match status" value="1"/>
</dbReference>
<feature type="transmembrane region" description="Helical" evidence="8">
    <location>
        <begin position="492"/>
        <end position="514"/>
    </location>
</feature>
<feature type="transmembrane region" description="Helical" evidence="8">
    <location>
        <begin position="526"/>
        <end position="547"/>
    </location>
</feature>
<evidence type="ECO:0000256" key="8">
    <source>
        <dbReference type="SAM" id="Phobius"/>
    </source>
</evidence>
<dbReference type="PROSITE" id="PS50088">
    <property type="entry name" value="ANK_REPEAT"/>
    <property type="match status" value="1"/>
</dbReference>
<dbReference type="Gene3D" id="1.25.40.20">
    <property type="entry name" value="Ankyrin repeat-containing domain"/>
    <property type="match status" value="2"/>
</dbReference>
<accession>A0A4Y7IYA6</accession>
<dbReference type="GO" id="GO:0005886">
    <property type="term" value="C:plasma membrane"/>
    <property type="evidence" value="ECO:0007669"/>
    <property type="project" value="TreeGrafter"/>
</dbReference>
<dbReference type="Proteomes" id="UP000316621">
    <property type="component" value="Chromosome 2"/>
</dbReference>
<evidence type="ECO:0000256" key="4">
    <source>
        <dbReference type="ARBA" id="ARBA00022989"/>
    </source>
</evidence>
<dbReference type="SUPFAM" id="SSF48403">
    <property type="entry name" value="Ankyrin repeat"/>
    <property type="match status" value="1"/>
</dbReference>
<name>A0A4Y7IYA6_PAPSO</name>
<feature type="domain" description="PGG" evidence="9">
    <location>
        <begin position="338"/>
        <end position="382"/>
    </location>
</feature>
<evidence type="ECO:0000256" key="5">
    <source>
        <dbReference type="ARBA" id="ARBA00023043"/>
    </source>
</evidence>
<organism evidence="10 11">
    <name type="scientific">Papaver somniferum</name>
    <name type="common">Opium poppy</name>
    <dbReference type="NCBI Taxonomy" id="3469"/>
    <lineage>
        <taxon>Eukaryota</taxon>
        <taxon>Viridiplantae</taxon>
        <taxon>Streptophyta</taxon>
        <taxon>Embryophyta</taxon>
        <taxon>Tracheophyta</taxon>
        <taxon>Spermatophyta</taxon>
        <taxon>Magnoliopsida</taxon>
        <taxon>Ranunculales</taxon>
        <taxon>Papaveraceae</taxon>
        <taxon>Papaveroideae</taxon>
        <taxon>Papaver</taxon>
    </lineage>
</organism>
<keyword evidence="4 8" id="KW-1133">Transmembrane helix</keyword>
<proteinExistence type="predicted"/>
<evidence type="ECO:0000256" key="1">
    <source>
        <dbReference type="ARBA" id="ARBA00004141"/>
    </source>
</evidence>
<evidence type="ECO:0000313" key="11">
    <source>
        <dbReference type="Proteomes" id="UP000316621"/>
    </source>
</evidence>
<feature type="repeat" description="ANK" evidence="7">
    <location>
        <begin position="132"/>
        <end position="154"/>
    </location>
</feature>
<dbReference type="Gramene" id="RZC52722">
    <property type="protein sequence ID" value="RZC52722"/>
    <property type="gene ID" value="C5167_021148"/>
</dbReference>
<keyword evidence="11" id="KW-1185">Reference proteome</keyword>
<dbReference type="InterPro" id="IPR002110">
    <property type="entry name" value="Ankyrin_rpt"/>
</dbReference>
<dbReference type="OrthoDB" id="1893889at2759"/>
<evidence type="ECO:0000256" key="2">
    <source>
        <dbReference type="ARBA" id="ARBA00022692"/>
    </source>
</evidence>
<dbReference type="Pfam" id="PF13962">
    <property type="entry name" value="PGG"/>
    <property type="match status" value="2"/>
</dbReference>
<evidence type="ECO:0000256" key="6">
    <source>
        <dbReference type="ARBA" id="ARBA00023136"/>
    </source>
</evidence>
<keyword evidence="3" id="KW-0677">Repeat</keyword>
<feature type="transmembrane region" description="Helical" evidence="8">
    <location>
        <begin position="559"/>
        <end position="581"/>
    </location>
</feature>
<protein>
    <recommendedName>
        <fullName evidence="9">PGG domain-containing protein</fullName>
    </recommendedName>
</protein>
<feature type="transmembrane region" description="Helical" evidence="8">
    <location>
        <begin position="626"/>
        <end position="648"/>
    </location>
</feature>
<reference evidence="10 11" key="1">
    <citation type="journal article" date="2018" name="Science">
        <title>The opium poppy genome and morphinan production.</title>
        <authorList>
            <person name="Guo L."/>
            <person name="Winzer T."/>
            <person name="Yang X."/>
            <person name="Li Y."/>
            <person name="Ning Z."/>
            <person name="He Z."/>
            <person name="Teodor R."/>
            <person name="Lu Y."/>
            <person name="Bowser T.A."/>
            <person name="Graham I.A."/>
            <person name="Ye K."/>
        </authorList>
    </citation>
    <scope>NUCLEOTIDE SEQUENCE [LARGE SCALE GENOMIC DNA]</scope>
    <source>
        <strain evidence="11">cv. HN1</strain>
        <tissue evidence="10">Leaves</tissue>
    </source>
</reference>
<dbReference type="Pfam" id="PF00023">
    <property type="entry name" value="Ank"/>
    <property type="match status" value="1"/>
</dbReference>
<evidence type="ECO:0000259" key="9">
    <source>
        <dbReference type="Pfam" id="PF13962"/>
    </source>
</evidence>
<gene>
    <name evidence="10" type="ORF">C5167_021148</name>
</gene>
<dbReference type="SMART" id="SM00248">
    <property type="entry name" value="ANK"/>
    <property type="match status" value="6"/>
</dbReference>
<evidence type="ECO:0000256" key="7">
    <source>
        <dbReference type="PROSITE-ProRule" id="PRU00023"/>
    </source>
</evidence>
<feature type="domain" description="PGG" evidence="9">
    <location>
        <begin position="475"/>
        <end position="545"/>
    </location>
</feature>
<dbReference type="PANTHER" id="PTHR24186:SF37">
    <property type="entry name" value="PGG DOMAIN-CONTAINING PROTEIN"/>
    <property type="match status" value="1"/>
</dbReference>
<dbReference type="STRING" id="3469.A0A4Y7IYA6"/>
<dbReference type="Pfam" id="PF12796">
    <property type="entry name" value="Ank_2"/>
    <property type="match status" value="2"/>
</dbReference>
<evidence type="ECO:0000256" key="3">
    <source>
        <dbReference type="ARBA" id="ARBA00022737"/>
    </source>
</evidence>
<dbReference type="EMBL" id="CM010716">
    <property type="protein sequence ID" value="RZC52722.1"/>
    <property type="molecule type" value="Genomic_DNA"/>
</dbReference>
<sequence length="654" mass="73520">MNDKTSHHISIAARDLRASVRLMAPGLYEASLRGDVKLLKNLLNENPHLSLLETFTAHNRTALHIAAMCGHVKFAGELLKIKGELAKEKDLYGFTPLHLASARQGLYMVKQLLEYSKLLDPDIDVCMVQDNEGRTPLHLAATKDRVNIMKALINQTPEAIHIQNSLYGTILHLCVKHDSLNALKLLVEKLPSPGAPILNMDAHTLSIDSTNSDGNTNMNAQSINSTNSDGNTNMNAQSINSANSYGNTNTNALSINSTNSDGNTILHLAAEMVAAEKERMKFIRYLMESKNIGININIENKKGVKALHMFSEDDREKLEIGCHDMKKITKTDPSDQQKWMLEKVNALMVVATLVAGIAFTAAMNPPGGVFQEDSKIKASENPVIFTYYLSSVAKSTKSSRFGQYLDQHPLTQSPNMINSTNFLQELLDTLDNNTYTAYSPYVMGKSPGIVLEHEKWNKIISKYKPRFSPYLIRYAGTPILAYKNPRIYNLYMTYNAIAFLVSLSIIVLVISGFIKTKKTTNHQVRVLIGMMIVAITAWLLSFISVFISMSPPFYINHPLLNQAFIISIVTLAICMCGYNFLVMKLLHWVKILWWKIRHKDVLIDQFQKEYSAIHSDHTSLMTKAILFLKFMPVFYFILLAILSLPFLYSYTNRA</sequence>
<keyword evidence="2 8" id="KW-0812">Transmembrane</keyword>
<dbReference type="InterPro" id="IPR026961">
    <property type="entry name" value="PGG_dom"/>
</dbReference>
<dbReference type="PANTHER" id="PTHR24186">
    <property type="entry name" value="PROTEIN PHOSPHATASE 1 REGULATORY SUBUNIT"/>
    <property type="match status" value="1"/>
</dbReference>